<keyword evidence="2" id="KW-1185">Reference proteome</keyword>
<evidence type="ECO:0000313" key="1">
    <source>
        <dbReference type="EMBL" id="TVU28609.1"/>
    </source>
</evidence>
<name>A0A5J9UXM1_9POAL</name>
<comment type="caution">
    <text evidence="1">The sequence shown here is derived from an EMBL/GenBank/DDBJ whole genome shotgun (WGS) entry which is preliminary data.</text>
</comment>
<dbReference type="OrthoDB" id="660918at2759"/>
<feature type="non-terminal residue" evidence="1">
    <location>
        <position position="1"/>
    </location>
</feature>
<gene>
    <name evidence="1" type="ORF">EJB05_20132</name>
</gene>
<organism evidence="1 2">
    <name type="scientific">Eragrostis curvula</name>
    <name type="common">weeping love grass</name>
    <dbReference type="NCBI Taxonomy" id="38414"/>
    <lineage>
        <taxon>Eukaryota</taxon>
        <taxon>Viridiplantae</taxon>
        <taxon>Streptophyta</taxon>
        <taxon>Embryophyta</taxon>
        <taxon>Tracheophyta</taxon>
        <taxon>Spermatophyta</taxon>
        <taxon>Magnoliopsida</taxon>
        <taxon>Liliopsida</taxon>
        <taxon>Poales</taxon>
        <taxon>Poaceae</taxon>
        <taxon>PACMAD clade</taxon>
        <taxon>Chloridoideae</taxon>
        <taxon>Eragrostideae</taxon>
        <taxon>Eragrostidinae</taxon>
        <taxon>Eragrostis</taxon>
    </lineage>
</organism>
<dbReference type="Proteomes" id="UP000324897">
    <property type="component" value="Chromosome 1"/>
</dbReference>
<dbReference type="Gramene" id="TVU28609">
    <property type="protein sequence ID" value="TVU28609"/>
    <property type="gene ID" value="EJB05_20132"/>
</dbReference>
<reference evidence="1 2" key="1">
    <citation type="journal article" date="2019" name="Sci. Rep.">
        <title>A high-quality genome of Eragrostis curvula grass provides insights into Poaceae evolution and supports new strategies to enhance forage quality.</title>
        <authorList>
            <person name="Carballo J."/>
            <person name="Santos B.A.C.M."/>
            <person name="Zappacosta D."/>
            <person name="Garbus I."/>
            <person name="Selva J.P."/>
            <person name="Gallo C.A."/>
            <person name="Diaz A."/>
            <person name="Albertini E."/>
            <person name="Caccamo M."/>
            <person name="Echenique V."/>
        </authorList>
    </citation>
    <scope>NUCLEOTIDE SEQUENCE [LARGE SCALE GENOMIC DNA]</scope>
    <source>
        <strain evidence="2">cv. Victoria</strain>
        <tissue evidence="1">Leaf</tissue>
    </source>
</reference>
<dbReference type="EMBL" id="RWGY01000011">
    <property type="protein sequence ID" value="TVU28609.1"/>
    <property type="molecule type" value="Genomic_DNA"/>
</dbReference>
<accession>A0A5J9UXM1</accession>
<protein>
    <submittedName>
        <fullName evidence="1">Uncharacterized protein</fullName>
    </submittedName>
</protein>
<proteinExistence type="predicted"/>
<evidence type="ECO:0000313" key="2">
    <source>
        <dbReference type="Proteomes" id="UP000324897"/>
    </source>
</evidence>
<dbReference type="AlphaFoldDB" id="A0A5J9UXM1"/>
<sequence length="59" mass="6468">MRKESGNLNLGAPNEISMETIHRTMRPYAKIFLQVADDSCNRAVSKSTITSFLGAHSGD</sequence>